<dbReference type="SUPFAM" id="SSF53448">
    <property type="entry name" value="Nucleotide-diphospho-sugar transferases"/>
    <property type="match status" value="1"/>
</dbReference>
<gene>
    <name evidence="2" type="ORF">PECAL_5P27770</name>
</gene>
<feature type="region of interest" description="Disordered" evidence="1">
    <location>
        <begin position="81"/>
        <end position="127"/>
    </location>
</feature>
<organism evidence="2 3">
    <name type="scientific">Pelagomonas calceolata</name>
    <dbReference type="NCBI Taxonomy" id="35677"/>
    <lineage>
        <taxon>Eukaryota</taxon>
        <taxon>Sar</taxon>
        <taxon>Stramenopiles</taxon>
        <taxon>Ochrophyta</taxon>
        <taxon>Pelagophyceae</taxon>
        <taxon>Pelagomonadales</taxon>
        <taxon>Pelagomonadaceae</taxon>
        <taxon>Pelagomonas</taxon>
    </lineage>
</organism>
<dbReference type="EMBL" id="CAKKNE010000005">
    <property type="protein sequence ID" value="CAH0378261.1"/>
    <property type="molecule type" value="Genomic_DNA"/>
</dbReference>
<dbReference type="OrthoDB" id="197132at2759"/>
<sequence length="443" mass="48154">MAAAPAAPLPPSMAAPQPAAVSVVLPVYNAMPYLTVAIRDILRQEVEGGLELICAWDGGDVDAWEFLVEVAQRCGRVEVVDAPAPPTSSKPSATSDVPAWAPSQNPARSAAPRHDEDADHPAVEKSPCEPLSADAVAAARQANNTLRAVKYRDGLNRGQGAAMSLALARSTAPLIAQMEADDRRPNPRAFALMVDALRANGWDGCCSDARPFGATGRMRAYCDWQNSLTRPAELASNRFVEIPALHQTGVFTRAAVDAVLNATGGCYRDGPAPPFAQDGAVGSTLDVPVDLWWWLEFFARGLTCGRVRSPPATDEELPETALFGWRQHPRQKTRVHGRLSLENLRAIKLDAFLRSYAPRRVIVVSVGRTLEAWAAGLRAHARAPEAVEAVEWRPSKRQHAEDCPPQILSKDCVRAFAYGDARARQRVRLRVPDWDDARDTFVA</sequence>
<accession>A0A8J2T1E2</accession>
<reference evidence="2" key="1">
    <citation type="submission" date="2021-11" db="EMBL/GenBank/DDBJ databases">
        <authorList>
            <consortium name="Genoscope - CEA"/>
            <person name="William W."/>
        </authorList>
    </citation>
    <scope>NUCLEOTIDE SEQUENCE</scope>
</reference>
<evidence type="ECO:0008006" key="4">
    <source>
        <dbReference type="Google" id="ProtNLM"/>
    </source>
</evidence>
<evidence type="ECO:0000256" key="1">
    <source>
        <dbReference type="SAM" id="MobiDB-lite"/>
    </source>
</evidence>
<keyword evidence="3" id="KW-1185">Reference proteome</keyword>
<evidence type="ECO:0000313" key="2">
    <source>
        <dbReference type="EMBL" id="CAH0378261.1"/>
    </source>
</evidence>
<feature type="compositionally biased region" description="Basic and acidic residues" evidence="1">
    <location>
        <begin position="112"/>
        <end position="127"/>
    </location>
</feature>
<dbReference type="AlphaFoldDB" id="A0A8J2T1E2"/>
<name>A0A8J2T1E2_9STRA</name>
<protein>
    <recommendedName>
        <fullName evidence="4">Glycosyltransferase 2-like domain-containing protein</fullName>
    </recommendedName>
</protein>
<comment type="caution">
    <text evidence="2">The sequence shown here is derived from an EMBL/GenBank/DDBJ whole genome shotgun (WGS) entry which is preliminary data.</text>
</comment>
<dbReference type="InterPro" id="IPR029044">
    <property type="entry name" value="Nucleotide-diphossugar_trans"/>
</dbReference>
<proteinExistence type="predicted"/>
<dbReference type="Gene3D" id="3.90.550.10">
    <property type="entry name" value="Spore Coat Polysaccharide Biosynthesis Protein SpsA, Chain A"/>
    <property type="match status" value="1"/>
</dbReference>
<dbReference type="Proteomes" id="UP000789595">
    <property type="component" value="Unassembled WGS sequence"/>
</dbReference>
<evidence type="ECO:0000313" key="3">
    <source>
        <dbReference type="Proteomes" id="UP000789595"/>
    </source>
</evidence>